<proteinExistence type="predicted"/>
<evidence type="ECO:0000313" key="3">
    <source>
        <dbReference type="Proteomes" id="UP000645390"/>
    </source>
</evidence>
<dbReference type="Proteomes" id="UP000645390">
    <property type="component" value="Unassembled WGS sequence"/>
</dbReference>
<comment type="caution">
    <text evidence="2">The sequence shown here is derived from an EMBL/GenBank/DDBJ whole genome shotgun (WGS) entry which is preliminary data.</text>
</comment>
<organism evidence="2 3">
    <name type="scientific">Pedobacter mendelii</name>
    <dbReference type="NCBI Taxonomy" id="1908240"/>
    <lineage>
        <taxon>Bacteria</taxon>
        <taxon>Pseudomonadati</taxon>
        <taxon>Bacteroidota</taxon>
        <taxon>Sphingobacteriia</taxon>
        <taxon>Sphingobacteriales</taxon>
        <taxon>Sphingobacteriaceae</taxon>
        <taxon>Pedobacter</taxon>
    </lineage>
</organism>
<dbReference type="PANTHER" id="PTHR43236:SF1">
    <property type="entry name" value="BLL7220 PROTEIN"/>
    <property type="match status" value="1"/>
</dbReference>
<dbReference type="InterPro" id="IPR010359">
    <property type="entry name" value="IrrE_HExxH"/>
</dbReference>
<name>A0ABQ2BI40_9SPHI</name>
<dbReference type="RefSeq" id="WP_229746664.1">
    <property type="nucleotide sequence ID" value="NZ_BMDJ01000003.1"/>
</dbReference>
<dbReference type="Gene3D" id="1.10.10.2910">
    <property type="match status" value="1"/>
</dbReference>
<accession>A0ABQ2BI40</accession>
<dbReference type="InterPro" id="IPR052345">
    <property type="entry name" value="Rad_response_metalloprotease"/>
</dbReference>
<evidence type="ECO:0000259" key="1">
    <source>
        <dbReference type="Pfam" id="PF06114"/>
    </source>
</evidence>
<sequence>MKVEQNIEKLKYLLTLLKMSVEELLPLISEGLTKPITKEQILSPNIELGHLKRIDKVFNKGIHYYLDPKSPEVSKDASIFFRKTKFDVNLSLGARKIVNHFEEFKISLSAIAELSDIKFDRTLPVFTLNSNPKNVATEIRKLVNPEFKIKDKDFLTELIEKLAEKNILVFEFVETWNKKERANIDGFFLKPNVIVLKRQQISFKREIFTIAHELGHYLLNEEEIDQIDYQDFVNQKLSRIETWCNDFAFHFLSGEFQKIIETIDNSTANNDYNIDLIQSISEKTHLSRIAIFTKLLLLNKISPANYNKVKVSFEDDFRIKNEELKKKRELDKQNGINPGGSTPIPIKSPLLVSTIQTAFYEGVINEYELCKKLNIKPDKIGSFIYESSN</sequence>
<gene>
    <name evidence="2" type="ORF">GCM10008119_14110</name>
</gene>
<evidence type="ECO:0000313" key="2">
    <source>
        <dbReference type="EMBL" id="GGI24729.1"/>
    </source>
</evidence>
<protein>
    <recommendedName>
        <fullName evidence="1">IrrE N-terminal-like domain-containing protein</fullName>
    </recommendedName>
</protein>
<keyword evidence="3" id="KW-1185">Reference proteome</keyword>
<reference evidence="3" key="1">
    <citation type="journal article" date="2019" name="Int. J. Syst. Evol. Microbiol.">
        <title>The Global Catalogue of Microorganisms (GCM) 10K type strain sequencing project: providing services to taxonomists for standard genome sequencing and annotation.</title>
        <authorList>
            <consortium name="The Broad Institute Genomics Platform"/>
            <consortium name="The Broad Institute Genome Sequencing Center for Infectious Disease"/>
            <person name="Wu L."/>
            <person name="Ma J."/>
        </authorList>
    </citation>
    <scope>NUCLEOTIDE SEQUENCE [LARGE SCALE GENOMIC DNA]</scope>
    <source>
        <strain evidence="3">CCM 8939</strain>
    </source>
</reference>
<dbReference type="PANTHER" id="PTHR43236">
    <property type="entry name" value="ANTITOXIN HIGA1"/>
    <property type="match status" value="1"/>
</dbReference>
<dbReference type="Pfam" id="PF06114">
    <property type="entry name" value="Peptidase_M78"/>
    <property type="match status" value="1"/>
</dbReference>
<feature type="domain" description="IrrE N-terminal-like" evidence="1">
    <location>
        <begin position="174"/>
        <end position="252"/>
    </location>
</feature>
<dbReference type="EMBL" id="BMDJ01000003">
    <property type="protein sequence ID" value="GGI24729.1"/>
    <property type="molecule type" value="Genomic_DNA"/>
</dbReference>